<keyword evidence="2" id="KW-1133">Transmembrane helix</keyword>
<comment type="caution">
    <text evidence="3">The sequence shown here is derived from an EMBL/GenBank/DDBJ whole genome shotgun (WGS) entry which is preliminary data.</text>
</comment>
<dbReference type="InterPro" id="IPR024078">
    <property type="entry name" value="LmbE-like_dom_sf"/>
</dbReference>
<name>A0A2U1SZZ6_9MICO</name>
<dbReference type="RefSeq" id="WP_108997179.1">
    <property type="nucleotide sequence ID" value="NZ_QEEX01000001.1"/>
</dbReference>
<dbReference type="AlphaFoldDB" id="A0A2U1SZZ6"/>
<dbReference type="SUPFAM" id="SSF102588">
    <property type="entry name" value="LmbE-like"/>
    <property type="match status" value="1"/>
</dbReference>
<dbReference type="GO" id="GO:0016811">
    <property type="term" value="F:hydrolase activity, acting on carbon-nitrogen (but not peptide) bonds, in linear amides"/>
    <property type="evidence" value="ECO:0007669"/>
    <property type="project" value="TreeGrafter"/>
</dbReference>
<keyword evidence="4" id="KW-1185">Reference proteome</keyword>
<keyword evidence="2" id="KW-0472">Membrane</keyword>
<evidence type="ECO:0000313" key="4">
    <source>
        <dbReference type="Proteomes" id="UP000244978"/>
    </source>
</evidence>
<dbReference type="PANTHER" id="PTHR12993:SF26">
    <property type="entry name" value="1D-MYO-INOSITOL 2-ACETAMIDO-2-DEOXY-ALPHA-D-GLUCOPYRANOSIDE DEACETYLASE"/>
    <property type="match status" value="1"/>
</dbReference>
<dbReference type="EMBL" id="QEEX01000001">
    <property type="protein sequence ID" value="PWB97182.1"/>
    <property type="molecule type" value="Genomic_DNA"/>
</dbReference>
<proteinExistence type="predicted"/>
<feature type="transmembrane region" description="Helical" evidence="2">
    <location>
        <begin position="375"/>
        <end position="396"/>
    </location>
</feature>
<evidence type="ECO:0000256" key="1">
    <source>
        <dbReference type="ARBA" id="ARBA00022833"/>
    </source>
</evidence>
<dbReference type="InterPro" id="IPR003737">
    <property type="entry name" value="GlcNAc_PI_deacetylase-related"/>
</dbReference>
<gene>
    <name evidence="3" type="ORF">DF220_04530</name>
</gene>
<keyword evidence="1" id="KW-0862">Zinc</keyword>
<evidence type="ECO:0000256" key="2">
    <source>
        <dbReference type="SAM" id="Phobius"/>
    </source>
</evidence>
<dbReference type="GO" id="GO:0016137">
    <property type="term" value="P:glycoside metabolic process"/>
    <property type="evidence" value="ECO:0007669"/>
    <property type="project" value="UniProtKB-ARBA"/>
</dbReference>
<accession>A0A2U1SZZ6</accession>
<evidence type="ECO:0000313" key="3">
    <source>
        <dbReference type="EMBL" id="PWB97182.1"/>
    </source>
</evidence>
<keyword evidence="2" id="KW-0812">Transmembrane</keyword>
<dbReference type="Pfam" id="PF02585">
    <property type="entry name" value="PIG-L"/>
    <property type="match status" value="1"/>
</dbReference>
<dbReference type="Gene3D" id="3.40.50.10320">
    <property type="entry name" value="LmbE-like"/>
    <property type="match status" value="1"/>
</dbReference>
<sequence length="418" mass="44007">MQHDDVRILVVHAHPDDEAISTGGTLALLTRDGVDVTLLTCTRGERGEVIPVELRHLEGDGRALADYRERELEQALAALGVTRHMFLGQQGARLAGLPPRRYSDSGMVWGADGSPEPVADPAADALCSADLAEVVSDIRSAIDAVGAHAVLSYDERGGYGHPDHVRAHQSAREAARLSGVAFYSFIESVDELDRLEAAGQPVEGVDLLDVSEVLAAKVAALRAHATQITVSESADGRPLFALSSGPARPVETREAFRLIDSPSAEADGTSTATVRGALSAGETRAGRITTAVVALAMGAILGVVLTINHQQTWSIGGVAIPIGLIAGLLIITMLLVGFRLVFETRVVALSAAIGVNVIIAVFSQKSPGGSVLIPANVMGFVWAYAPLLIALVVVAWPKLPLPRRDRMVVHTIQEGPSQ</sequence>
<feature type="transmembrane region" description="Helical" evidence="2">
    <location>
        <begin position="345"/>
        <end position="363"/>
    </location>
</feature>
<organism evidence="3 4">
    <name type="scientific">Homoserinimonas hongtaonis</name>
    <dbReference type="NCBI Taxonomy" id="2079791"/>
    <lineage>
        <taxon>Bacteria</taxon>
        <taxon>Bacillati</taxon>
        <taxon>Actinomycetota</taxon>
        <taxon>Actinomycetes</taxon>
        <taxon>Micrococcales</taxon>
        <taxon>Microbacteriaceae</taxon>
        <taxon>Homoserinimonas</taxon>
    </lineage>
</organism>
<dbReference type="PANTHER" id="PTHR12993">
    <property type="entry name" value="N-ACETYLGLUCOSAMINYL-PHOSPHATIDYLINOSITOL DE-N-ACETYLASE-RELATED"/>
    <property type="match status" value="1"/>
</dbReference>
<reference evidence="4" key="1">
    <citation type="submission" date="2018-04" db="EMBL/GenBank/DDBJ databases">
        <authorList>
            <person name="Liu S."/>
            <person name="Wang Z."/>
            <person name="Li J."/>
        </authorList>
    </citation>
    <scope>NUCLEOTIDE SEQUENCE [LARGE SCALE GENOMIC DNA]</scope>
    <source>
        <strain evidence="4">S1194</strain>
    </source>
</reference>
<feature type="transmembrane region" description="Helical" evidence="2">
    <location>
        <begin position="288"/>
        <end position="307"/>
    </location>
</feature>
<dbReference type="Proteomes" id="UP000244978">
    <property type="component" value="Unassembled WGS sequence"/>
</dbReference>
<protein>
    <submittedName>
        <fullName evidence="3">Mycothiol biosynthesis protein</fullName>
    </submittedName>
</protein>
<feature type="transmembrane region" description="Helical" evidence="2">
    <location>
        <begin position="313"/>
        <end position="338"/>
    </location>
</feature>